<dbReference type="EMBL" id="JAIWYP010000012">
    <property type="protein sequence ID" value="KAH3723859.1"/>
    <property type="molecule type" value="Genomic_DNA"/>
</dbReference>
<proteinExistence type="predicted"/>
<reference evidence="1" key="2">
    <citation type="submission" date="2020-11" db="EMBL/GenBank/DDBJ databases">
        <authorList>
            <person name="McCartney M.A."/>
            <person name="Auch B."/>
            <person name="Kono T."/>
            <person name="Mallez S."/>
            <person name="Becker A."/>
            <person name="Gohl D.M."/>
            <person name="Silverstein K.A.T."/>
            <person name="Koren S."/>
            <person name="Bechman K.B."/>
            <person name="Herman A."/>
            <person name="Abrahante J.E."/>
            <person name="Garbe J."/>
        </authorList>
    </citation>
    <scope>NUCLEOTIDE SEQUENCE</scope>
    <source>
        <strain evidence="1">Duluth1</strain>
        <tissue evidence="1">Whole animal</tissue>
    </source>
</reference>
<reference evidence="1" key="1">
    <citation type="journal article" date="2019" name="bioRxiv">
        <title>The Genome of the Zebra Mussel, Dreissena polymorpha: A Resource for Invasive Species Research.</title>
        <authorList>
            <person name="McCartney M.A."/>
            <person name="Auch B."/>
            <person name="Kono T."/>
            <person name="Mallez S."/>
            <person name="Zhang Y."/>
            <person name="Obille A."/>
            <person name="Becker A."/>
            <person name="Abrahante J.E."/>
            <person name="Garbe J."/>
            <person name="Badalamenti J.P."/>
            <person name="Herman A."/>
            <person name="Mangelson H."/>
            <person name="Liachko I."/>
            <person name="Sullivan S."/>
            <person name="Sone E.D."/>
            <person name="Koren S."/>
            <person name="Silverstein K.A.T."/>
            <person name="Beckman K.B."/>
            <person name="Gohl D.M."/>
        </authorList>
    </citation>
    <scope>NUCLEOTIDE SEQUENCE</scope>
    <source>
        <strain evidence="1">Duluth1</strain>
        <tissue evidence="1">Whole animal</tissue>
    </source>
</reference>
<dbReference type="Proteomes" id="UP000828390">
    <property type="component" value="Unassembled WGS sequence"/>
</dbReference>
<sequence>MDSIESIFNISVLASEDGQYRINIQHFCVGQRRWTVSNQYSTFLCWPAKMDSIESIFNISVLASKDGQYRINIQHFCVGQRRWTV</sequence>
<protein>
    <submittedName>
        <fullName evidence="1">Uncharacterized protein</fullName>
    </submittedName>
</protein>
<name>A0A9D4CEQ9_DREPO</name>
<organism evidence="1 2">
    <name type="scientific">Dreissena polymorpha</name>
    <name type="common">Zebra mussel</name>
    <name type="synonym">Mytilus polymorpha</name>
    <dbReference type="NCBI Taxonomy" id="45954"/>
    <lineage>
        <taxon>Eukaryota</taxon>
        <taxon>Metazoa</taxon>
        <taxon>Spiralia</taxon>
        <taxon>Lophotrochozoa</taxon>
        <taxon>Mollusca</taxon>
        <taxon>Bivalvia</taxon>
        <taxon>Autobranchia</taxon>
        <taxon>Heteroconchia</taxon>
        <taxon>Euheterodonta</taxon>
        <taxon>Imparidentia</taxon>
        <taxon>Neoheterodontei</taxon>
        <taxon>Myida</taxon>
        <taxon>Dreissenoidea</taxon>
        <taxon>Dreissenidae</taxon>
        <taxon>Dreissena</taxon>
    </lineage>
</organism>
<evidence type="ECO:0000313" key="1">
    <source>
        <dbReference type="EMBL" id="KAH3723859.1"/>
    </source>
</evidence>
<comment type="caution">
    <text evidence="1">The sequence shown here is derived from an EMBL/GenBank/DDBJ whole genome shotgun (WGS) entry which is preliminary data.</text>
</comment>
<dbReference type="AlphaFoldDB" id="A0A9D4CEQ9"/>
<evidence type="ECO:0000313" key="2">
    <source>
        <dbReference type="Proteomes" id="UP000828390"/>
    </source>
</evidence>
<gene>
    <name evidence="1" type="ORF">DPMN_049654</name>
</gene>
<accession>A0A9D4CEQ9</accession>
<keyword evidence="2" id="KW-1185">Reference proteome</keyword>